<name>A0ACC2CCT9_DIPCM</name>
<sequence>MTASPMDTTTRWRLVLEFVLLLCLGAAAQAARQFFSSGIDIFPTVLEIQSDENVPALDDVENKPNFICTKCLQLSKHAEELLSNPDTPTHAREFLAEHVCYKFTDDPEKKCEELLDTYIPVALAKLQEYMAPGRMCMGSGLCRNDSKSLIANAENCVVCRYVVVELKIKLQDPKTQMKLIEILLDGCQKVPNHVDQCQTAVLEYVPLLLANLKTVLDPNVLCAKIGACPAVPGAFSAMTQDSNTELPSVGFVQSS</sequence>
<reference evidence="2" key="1">
    <citation type="journal article" date="2024" name="Proc. Natl. Acad. Sci. U.S.A.">
        <title>Extraordinary preservation of gene collinearity over three hundred million years revealed in homosporous lycophytes.</title>
        <authorList>
            <person name="Li C."/>
            <person name="Wickell D."/>
            <person name="Kuo L.Y."/>
            <person name="Chen X."/>
            <person name="Nie B."/>
            <person name="Liao X."/>
            <person name="Peng D."/>
            <person name="Ji J."/>
            <person name="Jenkins J."/>
            <person name="Williams M."/>
            <person name="Shu S."/>
            <person name="Plott C."/>
            <person name="Barry K."/>
            <person name="Rajasekar S."/>
            <person name="Grimwood J."/>
            <person name="Han X."/>
            <person name="Sun S."/>
            <person name="Hou Z."/>
            <person name="He W."/>
            <person name="Dai G."/>
            <person name="Sun C."/>
            <person name="Schmutz J."/>
            <person name="Leebens-Mack J.H."/>
            <person name="Li F.W."/>
            <person name="Wang L."/>
        </authorList>
    </citation>
    <scope>NUCLEOTIDE SEQUENCE [LARGE SCALE GENOMIC DNA]</scope>
    <source>
        <strain evidence="2">cv. PW_Plant_1</strain>
    </source>
</reference>
<proteinExistence type="predicted"/>
<keyword evidence="2" id="KW-1185">Reference proteome</keyword>
<evidence type="ECO:0000313" key="1">
    <source>
        <dbReference type="EMBL" id="KAJ7539879.1"/>
    </source>
</evidence>
<comment type="caution">
    <text evidence="1">The sequence shown here is derived from an EMBL/GenBank/DDBJ whole genome shotgun (WGS) entry which is preliminary data.</text>
</comment>
<dbReference type="EMBL" id="CM055102">
    <property type="protein sequence ID" value="KAJ7539879.1"/>
    <property type="molecule type" value="Genomic_DNA"/>
</dbReference>
<organism evidence="1 2">
    <name type="scientific">Diphasiastrum complanatum</name>
    <name type="common">Issler's clubmoss</name>
    <name type="synonym">Lycopodium complanatum</name>
    <dbReference type="NCBI Taxonomy" id="34168"/>
    <lineage>
        <taxon>Eukaryota</taxon>
        <taxon>Viridiplantae</taxon>
        <taxon>Streptophyta</taxon>
        <taxon>Embryophyta</taxon>
        <taxon>Tracheophyta</taxon>
        <taxon>Lycopodiopsida</taxon>
        <taxon>Lycopodiales</taxon>
        <taxon>Lycopodiaceae</taxon>
        <taxon>Lycopodioideae</taxon>
        <taxon>Diphasiastrum</taxon>
    </lineage>
</organism>
<accession>A0ACC2CCT9</accession>
<evidence type="ECO:0000313" key="2">
    <source>
        <dbReference type="Proteomes" id="UP001162992"/>
    </source>
</evidence>
<gene>
    <name evidence="1" type="ORF">O6H91_11G113200</name>
</gene>
<protein>
    <submittedName>
        <fullName evidence="1">Uncharacterized protein</fullName>
    </submittedName>
</protein>
<dbReference type="Proteomes" id="UP001162992">
    <property type="component" value="Chromosome 11"/>
</dbReference>